<gene>
    <name evidence="1" type="ORF">ALEPTO_LOCUS6239</name>
</gene>
<dbReference type="EMBL" id="CAJVPS010002052">
    <property type="protein sequence ID" value="CAG8558622.1"/>
    <property type="molecule type" value="Genomic_DNA"/>
</dbReference>
<dbReference type="AlphaFoldDB" id="A0A9N9BA82"/>
<evidence type="ECO:0000313" key="1">
    <source>
        <dbReference type="EMBL" id="CAG8558622.1"/>
    </source>
</evidence>
<keyword evidence="2" id="KW-1185">Reference proteome</keyword>
<protein>
    <submittedName>
        <fullName evidence="1">4458_t:CDS:1</fullName>
    </submittedName>
</protein>
<name>A0A9N9BA82_9GLOM</name>
<dbReference type="Proteomes" id="UP000789508">
    <property type="component" value="Unassembled WGS sequence"/>
</dbReference>
<comment type="caution">
    <text evidence="1">The sequence shown here is derived from an EMBL/GenBank/DDBJ whole genome shotgun (WGS) entry which is preliminary data.</text>
</comment>
<organism evidence="1 2">
    <name type="scientific">Ambispora leptoticha</name>
    <dbReference type="NCBI Taxonomy" id="144679"/>
    <lineage>
        <taxon>Eukaryota</taxon>
        <taxon>Fungi</taxon>
        <taxon>Fungi incertae sedis</taxon>
        <taxon>Mucoromycota</taxon>
        <taxon>Glomeromycotina</taxon>
        <taxon>Glomeromycetes</taxon>
        <taxon>Archaeosporales</taxon>
        <taxon>Ambisporaceae</taxon>
        <taxon>Ambispora</taxon>
    </lineage>
</organism>
<evidence type="ECO:0000313" key="2">
    <source>
        <dbReference type="Proteomes" id="UP000789508"/>
    </source>
</evidence>
<sequence length="45" mass="5351">MLFELAIAYVLTPINGTIYYRSPPEDFEFSNTFVKEKNLKYMIDK</sequence>
<proteinExistence type="predicted"/>
<reference evidence="1" key="1">
    <citation type="submission" date="2021-06" db="EMBL/GenBank/DDBJ databases">
        <authorList>
            <person name="Kallberg Y."/>
            <person name="Tangrot J."/>
            <person name="Rosling A."/>
        </authorList>
    </citation>
    <scope>NUCLEOTIDE SEQUENCE</scope>
    <source>
        <strain evidence="1">FL130A</strain>
    </source>
</reference>
<accession>A0A9N9BA82</accession>